<dbReference type="Gene3D" id="1.20.1250.10">
    <property type="match status" value="1"/>
</dbReference>
<organism evidence="2">
    <name type="scientific">Ctenopharyngodon idella</name>
    <name type="common">Grass carp</name>
    <name type="synonym">Leuciscus idella</name>
    <dbReference type="NCBI Taxonomy" id="7959"/>
    <lineage>
        <taxon>Eukaryota</taxon>
        <taxon>Metazoa</taxon>
        <taxon>Chordata</taxon>
        <taxon>Craniata</taxon>
        <taxon>Vertebrata</taxon>
        <taxon>Euteleostomi</taxon>
        <taxon>Actinopterygii</taxon>
        <taxon>Neopterygii</taxon>
        <taxon>Teleostei</taxon>
        <taxon>Ostariophysi</taxon>
        <taxon>Cypriniformes</taxon>
        <taxon>Xenocyprididae</taxon>
        <taxon>Xenocypridinae</taxon>
        <taxon>Ctenopharyngodon</taxon>
    </lineage>
</organism>
<dbReference type="OrthoDB" id="8888174at2759"/>
<feature type="signal peptide" evidence="1">
    <location>
        <begin position="1"/>
        <end position="16"/>
    </location>
</feature>
<accession>A0A5Q1NL01</accession>
<dbReference type="AlphaFoldDB" id="A0A5Q1NL01"/>
<dbReference type="Pfam" id="PF00727">
    <property type="entry name" value="IL4"/>
    <property type="match status" value="1"/>
</dbReference>
<feature type="chain" id="PRO_5024271140" evidence="1">
    <location>
        <begin position="17"/>
        <end position="133"/>
    </location>
</feature>
<evidence type="ECO:0000313" key="2">
    <source>
        <dbReference type="EMBL" id="QGD14190.1"/>
    </source>
</evidence>
<sequence length="133" mass="15533">MMKTILLLAFAVFVSGAHLKNNLLGEIFDELNATPKTLLEGKDIYLRELKTESCEHEFFCQAEQELKEVSRQTEFDHFHTDKKLMRNLHTYNKRSGKTCKPVEAEAEVKIPLRKFLEILKKCVKKTYSQINKN</sequence>
<dbReference type="RefSeq" id="XP_051734525.1">
    <property type="nucleotide sequence ID" value="XM_051878565.1"/>
</dbReference>
<dbReference type="InterPro" id="IPR002354">
    <property type="entry name" value="IL-4"/>
</dbReference>
<dbReference type="GO" id="GO:0006955">
    <property type="term" value="P:immune response"/>
    <property type="evidence" value="ECO:0007669"/>
    <property type="project" value="InterPro"/>
</dbReference>
<dbReference type="GO" id="GO:0005136">
    <property type="term" value="F:interleukin-4 receptor binding"/>
    <property type="evidence" value="ECO:0007669"/>
    <property type="project" value="InterPro"/>
</dbReference>
<dbReference type="KEGG" id="cide:127504121"/>
<dbReference type="GO" id="GO:0005576">
    <property type="term" value="C:extracellular region"/>
    <property type="evidence" value="ECO:0007669"/>
    <property type="project" value="InterPro"/>
</dbReference>
<dbReference type="GO" id="GO:0008083">
    <property type="term" value="F:growth factor activity"/>
    <property type="evidence" value="ECO:0007669"/>
    <property type="project" value="InterPro"/>
</dbReference>
<dbReference type="CTD" id="3596"/>
<proteinExistence type="evidence at transcript level"/>
<protein>
    <submittedName>
        <fullName evidence="2">Interleukin-4/13A</fullName>
    </submittedName>
</protein>
<evidence type="ECO:0000256" key="1">
    <source>
        <dbReference type="SAM" id="SignalP"/>
    </source>
</evidence>
<dbReference type="InterPro" id="IPR009079">
    <property type="entry name" value="4_helix_cytokine-like_core"/>
</dbReference>
<name>A0A5Q1NL01_CTEID</name>
<dbReference type="EMBL" id="MK799652">
    <property type="protein sequence ID" value="QGD14190.1"/>
    <property type="molecule type" value="mRNA"/>
</dbReference>
<keyword evidence="1" id="KW-0732">Signal</keyword>
<reference evidence="2" key="1">
    <citation type="submission" date="2019-04" db="EMBL/GenBank/DDBJ databases">
        <title>Identification and functional analysis of two IL-4/13 homologues in grass carp Ctenopharyngodon idella.</title>
        <authorList>
            <person name="Jiang X."/>
            <person name="Zou J."/>
            <person name="Gao Q."/>
        </authorList>
    </citation>
    <scope>NUCLEOTIDE SEQUENCE</scope>
</reference>
<dbReference type="GeneID" id="127504121"/>